<dbReference type="EMBL" id="BGZK01001008">
    <property type="protein sequence ID" value="GBP68350.1"/>
    <property type="molecule type" value="Genomic_DNA"/>
</dbReference>
<dbReference type="Proteomes" id="UP000299102">
    <property type="component" value="Unassembled WGS sequence"/>
</dbReference>
<keyword evidence="3" id="KW-1185">Reference proteome</keyword>
<dbReference type="AlphaFoldDB" id="A0A4C1XYQ0"/>
<organism evidence="2 3">
    <name type="scientific">Eumeta variegata</name>
    <name type="common">Bagworm moth</name>
    <name type="synonym">Eumeta japonica</name>
    <dbReference type="NCBI Taxonomy" id="151549"/>
    <lineage>
        <taxon>Eukaryota</taxon>
        <taxon>Metazoa</taxon>
        <taxon>Ecdysozoa</taxon>
        <taxon>Arthropoda</taxon>
        <taxon>Hexapoda</taxon>
        <taxon>Insecta</taxon>
        <taxon>Pterygota</taxon>
        <taxon>Neoptera</taxon>
        <taxon>Endopterygota</taxon>
        <taxon>Lepidoptera</taxon>
        <taxon>Glossata</taxon>
        <taxon>Ditrysia</taxon>
        <taxon>Tineoidea</taxon>
        <taxon>Psychidae</taxon>
        <taxon>Oiketicinae</taxon>
        <taxon>Eumeta</taxon>
    </lineage>
</organism>
<reference evidence="2 3" key="1">
    <citation type="journal article" date="2019" name="Commun. Biol.">
        <title>The bagworm genome reveals a unique fibroin gene that provides high tensile strength.</title>
        <authorList>
            <person name="Kono N."/>
            <person name="Nakamura H."/>
            <person name="Ohtoshi R."/>
            <person name="Tomita M."/>
            <person name="Numata K."/>
            <person name="Arakawa K."/>
        </authorList>
    </citation>
    <scope>NUCLEOTIDE SEQUENCE [LARGE SCALE GENOMIC DNA]</scope>
</reference>
<evidence type="ECO:0000313" key="3">
    <source>
        <dbReference type="Proteomes" id="UP000299102"/>
    </source>
</evidence>
<name>A0A4C1XYQ0_EUMVA</name>
<evidence type="ECO:0000256" key="1">
    <source>
        <dbReference type="SAM" id="MobiDB-lite"/>
    </source>
</evidence>
<sequence>MLTVAQTLNDKNCAVKRDDVFERFQWNRRVLCQRPTLEVIAHRPRARRAAAGPPRAADERRPDPTADAESE</sequence>
<feature type="region of interest" description="Disordered" evidence="1">
    <location>
        <begin position="43"/>
        <end position="71"/>
    </location>
</feature>
<gene>
    <name evidence="2" type="ORF">EVAR_31340_1</name>
</gene>
<protein>
    <submittedName>
        <fullName evidence="2">Uncharacterized protein</fullName>
    </submittedName>
</protein>
<comment type="caution">
    <text evidence="2">The sequence shown here is derived from an EMBL/GenBank/DDBJ whole genome shotgun (WGS) entry which is preliminary data.</text>
</comment>
<proteinExistence type="predicted"/>
<accession>A0A4C1XYQ0</accession>
<evidence type="ECO:0000313" key="2">
    <source>
        <dbReference type="EMBL" id="GBP68350.1"/>
    </source>
</evidence>